<dbReference type="GO" id="GO:0016987">
    <property type="term" value="F:sigma factor activity"/>
    <property type="evidence" value="ECO:0007669"/>
    <property type="project" value="InterPro"/>
</dbReference>
<dbReference type="Proteomes" id="UP000285897">
    <property type="component" value="Unassembled WGS sequence"/>
</dbReference>
<sequence length="138" mass="16435">MKPSSFESAIRLQFDCLIRKVIDRTVKNYYRELGRRAKHEIPFCDVTETDLNHASVIDEYSVEYTAFLVYGMEIHVYDERLCKAIRKLKDRQRNIILMFYFLDMSDTEIGEIIGISRCSVYRGRMKALDIIRENYTEE</sequence>
<dbReference type="RefSeq" id="WP_117753393.1">
    <property type="nucleotide sequence ID" value="NZ_CP176627.1"/>
</dbReference>
<evidence type="ECO:0000313" key="2">
    <source>
        <dbReference type="EMBL" id="RHL48468.1"/>
    </source>
</evidence>
<dbReference type="InterPro" id="IPR014284">
    <property type="entry name" value="RNA_pol_sigma-70_dom"/>
</dbReference>
<dbReference type="InterPro" id="IPR013324">
    <property type="entry name" value="RNA_pol_sigma_r3/r4-like"/>
</dbReference>
<dbReference type="AlphaFoldDB" id="A0A415LIV2"/>
<name>A0A415LIV2_9FIRM</name>
<dbReference type="EMBL" id="QROS01000004">
    <property type="protein sequence ID" value="RHL48468.1"/>
    <property type="molecule type" value="Genomic_DNA"/>
</dbReference>
<reference evidence="2 3" key="1">
    <citation type="submission" date="2018-08" db="EMBL/GenBank/DDBJ databases">
        <title>A genome reference for cultivated species of the human gut microbiota.</title>
        <authorList>
            <person name="Zou Y."/>
            <person name="Xue W."/>
            <person name="Luo G."/>
        </authorList>
    </citation>
    <scope>NUCLEOTIDE SEQUENCE [LARGE SCALE GENOMIC DNA]</scope>
    <source>
        <strain evidence="2 3">AF37-6AC</strain>
    </source>
</reference>
<feature type="domain" description="RNA polymerase sigma factor 70 region 4 type 2" evidence="1">
    <location>
        <begin position="83"/>
        <end position="122"/>
    </location>
</feature>
<proteinExistence type="predicted"/>
<organism evidence="2 3">
    <name type="scientific">Blautia obeum</name>
    <dbReference type="NCBI Taxonomy" id="40520"/>
    <lineage>
        <taxon>Bacteria</taxon>
        <taxon>Bacillati</taxon>
        <taxon>Bacillota</taxon>
        <taxon>Clostridia</taxon>
        <taxon>Lachnospirales</taxon>
        <taxon>Lachnospiraceae</taxon>
        <taxon>Blautia</taxon>
    </lineage>
</organism>
<dbReference type="SUPFAM" id="SSF88659">
    <property type="entry name" value="Sigma3 and sigma4 domains of RNA polymerase sigma factors"/>
    <property type="match status" value="1"/>
</dbReference>
<protein>
    <submittedName>
        <fullName evidence="2">Sigma-70 family RNA polymerase sigma factor</fullName>
    </submittedName>
</protein>
<dbReference type="Pfam" id="PF08281">
    <property type="entry name" value="Sigma70_r4_2"/>
    <property type="match status" value="1"/>
</dbReference>
<dbReference type="GO" id="GO:0003677">
    <property type="term" value="F:DNA binding"/>
    <property type="evidence" value="ECO:0007669"/>
    <property type="project" value="InterPro"/>
</dbReference>
<evidence type="ECO:0000259" key="1">
    <source>
        <dbReference type="Pfam" id="PF08281"/>
    </source>
</evidence>
<dbReference type="Gene3D" id="1.10.10.10">
    <property type="entry name" value="Winged helix-like DNA-binding domain superfamily/Winged helix DNA-binding domain"/>
    <property type="match status" value="1"/>
</dbReference>
<evidence type="ECO:0000313" key="3">
    <source>
        <dbReference type="Proteomes" id="UP000285897"/>
    </source>
</evidence>
<dbReference type="InterPro" id="IPR013249">
    <property type="entry name" value="RNA_pol_sigma70_r4_t2"/>
</dbReference>
<comment type="caution">
    <text evidence="2">The sequence shown here is derived from an EMBL/GenBank/DDBJ whole genome shotgun (WGS) entry which is preliminary data.</text>
</comment>
<dbReference type="InterPro" id="IPR036388">
    <property type="entry name" value="WH-like_DNA-bd_sf"/>
</dbReference>
<accession>A0A415LIV2</accession>
<dbReference type="NCBIfam" id="TIGR02937">
    <property type="entry name" value="sigma70-ECF"/>
    <property type="match status" value="1"/>
</dbReference>
<dbReference type="GO" id="GO:0006352">
    <property type="term" value="P:DNA-templated transcription initiation"/>
    <property type="evidence" value="ECO:0007669"/>
    <property type="project" value="InterPro"/>
</dbReference>
<gene>
    <name evidence="2" type="ORF">DW021_07255</name>
</gene>